<accession>A0ABT2QSA4</accession>
<keyword evidence="4" id="KW-0800">Toxin</keyword>
<comment type="caution">
    <text evidence="8">The sequence shown here is derived from an EMBL/GenBank/DDBJ whole genome shotgun (WGS) entry which is preliminary data.</text>
</comment>
<evidence type="ECO:0000256" key="6">
    <source>
        <dbReference type="ARBA" id="ARBA00022852"/>
    </source>
</evidence>
<evidence type="ECO:0000256" key="2">
    <source>
        <dbReference type="ARBA" id="ARBA00006367"/>
    </source>
</evidence>
<dbReference type="InterPro" id="IPR008846">
    <property type="entry name" value="PSMbeta"/>
</dbReference>
<keyword evidence="3" id="KW-0964">Secreted</keyword>
<proteinExistence type="inferred from homology"/>
<keyword evidence="7" id="KW-0843">Virulence</keyword>
<keyword evidence="9" id="KW-1185">Reference proteome</keyword>
<reference evidence="8 9" key="1">
    <citation type="journal article" date="2023" name="Int. J. Syst. Evol. Microbiol.">
        <title>Streptococcus sciuri sp. nov., Staphylococcus marylandisciuri sp. nov. and Staphylococcus americanisciuri sp. nov., isolated from faeces of eastern grey squirrel (Sciurus carolinensis).</title>
        <authorList>
            <person name="Volokhov D.V."/>
            <person name="Zagorodnyaya T.A."/>
            <person name="Furtak V.A."/>
            <person name="Nattanmai G."/>
            <person name="Randall L."/>
            <person name="Jose S."/>
            <person name="Gao Y."/>
            <person name="Eisenberg T."/>
            <person name="Delmonte P."/>
            <person name="Blom J."/>
            <person name="Mitchell K.K."/>
        </authorList>
    </citation>
    <scope>NUCLEOTIDE SEQUENCE [LARGE SCALE GENOMIC DNA]</scope>
    <source>
        <strain evidence="8 9">SQ8-PEA</strain>
    </source>
</reference>
<evidence type="ECO:0000313" key="8">
    <source>
        <dbReference type="EMBL" id="MCU5746817.1"/>
    </source>
</evidence>
<dbReference type="Proteomes" id="UP001209553">
    <property type="component" value="Unassembled WGS sequence"/>
</dbReference>
<keyword evidence="6" id="KW-0204">Cytolysis</keyword>
<evidence type="ECO:0000256" key="4">
    <source>
        <dbReference type="ARBA" id="ARBA00022656"/>
    </source>
</evidence>
<organism evidence="8 9">
    <name type="scientific">Staphylococcus marylandisciuri</name>
    <dbReference type="NCBI Taxonomy" id="2981529"/>
    <lineage>
        <taxon>Bacteria</taxon>
        <taxon>Bacillati</taxon>
        <taxon>Bacillota</taxon>
        <taxon>Bacilli</taxon>
        <taxon>Bacillales</taxon>
        <taxon>Staphylococcaceae</taxon>
        <taxon>Staphylococcus</taxon>
    </lineage>
</organism>
<name>A0ABT2QSA4_9STAP</name>
<evidence type="ECO:0000256" key="7">
    <source>
        <dbReference type="ARBA" id="ARBA00023026"/>
    </source>
</evidence>
<keyword evidence="5" id="KW-0354">Hemolysis</keyword>
<gene>
    <name evidence="8" type="ORF">N9R04_09030</name>
</gene>
<evidence type="ECO:0000256" key="3">
    <source>
        <dbReference type="ARBA" id="ARBA00022525"/>
    </source>
</evidence>
<comment type="subcellular location">
    <subcellularLocation>
        <location evidence="1">Secreted</location>
    </subcellularLocation>
</comment>
<evidence type="ECO:0000313" key="9">
    <source>
        <dbReference type="Proteomes" id="UP001209553"/>
    </source>
</evidence>
<protein>
    <submittedName>
        <fullName evidence="8">Beta-class phenol-soluble modulin</fullName>
    </submittedName>
</protein>
<dbReference type="Pfam" id="PF05480">
    <property type="entry name" value="PSMbeta"/>
    <property type="match status" value="1"/>
</dbReference>
<evidence type="ECO:0000256" key="1">
    <source>
        <dbReference type="ARBA" id="ARBA00004613"/>
    </source>
</evidence>
<dbReference type="EMBL" id="JAOPKZ010000015">
    <property type="protein sequence ID" value="MCU5746817.1"/>
    <property type="molecule type" value="Genomic_DNA"/>
</dbReference>
<dbReference type="RefSeq" id="WP_262856500.1">
    <property type="nucleotide sequence ID" value="NZ_JAOPKZ010000015.1"/>
</dbReference>
<evidence type="ECO:0000256" key="5">
    <source>
        <dbReference type="ARBA" id="ARBA00022735"/>
    </source>
</evidence>
<sequence length="50" mass="4963">MEHLEGLGKAIADTVTAAQNGGGAELGKSIVDIVANSAGIIEDIAHALGY</sequence>
<comment type="similarity">
    <text evidence="2">Belongs to the staphylococcal hemolytic protein family.</text>
</comment>